<evidence type="ECO:0000313" key="6">
    <source>
        <dbReference type="EMBL" id="RYR40894.1"/>
    </source>
</evidence>
<dbReference type="InterPro" id="IPR007527">
    <property type="entry name" value="Znf_SWIM"/>
</dbReference>
<evidence type="ECO:0000259" key="5">
    <source>
        <dbReference type="PROSITE" id="PS50966"/>
    </source>
</evidence>
<organism evidence="6 7">
    <name type="scientific">Arachis hypogaea</name>
    <name type="common">Peanut</name>
    <dbReference type="NCBI Taxonomy" id="3818"/>
    <lineage>
        <taxon>Eukaryota</taxon>
        <taxon>Viridiplantae</taxon>
        <taxon>Streptophyta</taxon>
        <taxon>Embryophyta</taxon>
        <taxon>Tracheophyta</taxon>
        <taxon>Spermatophyta</taxon>
        <taxon>Magnoliopsida</taxon>
        <taxon>eudicotyledons</taxon>
        <taxon>Gunneridae</taxon>
        <taxon>Pentapetalae</taxon>
        <taxon>rosids</taxon>
        <taxon>fabids</taxon>
        <taxon>Fabales</taxon>
        <taxon>Fabaceae</taxon>
        <taxon>Papilionoideae</taxon>
        <taxon>50 kb inversion clade</taxon>
        <taxon>dalbergioids sensu lato</taxon>
        <taxon>Dalbergieae</taxon>
        <taxon>Pterocarpus clade</taxon>
        <taxon>Arachis</taxon>
    </lineage>
</organism>
<accession>A0A445BQC7</accession>
<evidence type="ECO:0000313" key="7">
    <source>
        <dbReference type="Proteomes" id="UP000289738"/>
    </source>
</evidence>
<evidence type="ECO:0000256" key="3">
    <source>
        <dbReference type="ARBA" id="ARBA00022833"/>
    </source>
</evidence>
<dbReference type="EMBL" id="SDMP01000009">
    <property type="protein sequence ID" value="RYR40894.1"/>
    <property type="molecule type" value="Genomic_DNA"/>
</dbReference>
<proteinExistence type="predicted"/>
<evidence type="ECO:0000256" key="2">
    <source>
        <dbReference type="ARBA" id="ARBA00022771"/>
    </source>
</evidence>
<dbReference type="PROSITE" id="PS50966">
    <property type="entry name" value="ZF_SWIM"/>
    <property type="match status" value="1"/>
</dbReference>
<gene>
    <name evidence="6" type="ORF">Ahy_A09g046636</name>
</gene>
<feature type="domain" description="SWIM-type" evidence="5">
    <location>
        <begin position="136"/>
        <end position="168"/>
    </location>
</feature>
<evidence type="ECO:0000256" key="4">
    <source>
        <dbReference type="PROSITE-ProRule" id="PRU00325"/>
    </source>
</evidence>
<keyword evidence="3" id="KW-0862">Zinc</keyword>
<evidence type="ECO:0000256" key="1">
    <source>
        <dbReference type="ARBA" id="ARBA00022723"/>
    </source>
</evidence>
<keyword evidence="7" id="KW-1185">Reference proteome</keyword>
<dbReference type="AlphaFoldDB" id="A0A445BQC7"/>
<dbReference type="InterPro" id="IPR006564">
    <property type="entry name" value="Znf_PMZ"/>
</dbReference>
<dbReference type="GO" id="GO:0008270">
    <property type="term" value="F:zinc ion binding"/>
    <property type="evidence" value="ECO:0007669"/>
    <property type="project" value="UniProtKB-KW"/>
</dbReference>
<dbReference type="Proteomes" id="UP000289738">
    <property type="component" value="Chromosome A09"/>
</dbReference>
<comment type="caution">
    <text evidence="6">The sequence shown here is derived from an EMBL/GenBank/DDBJ whole genome shotgun (WGS) entry which is preliminary data.</text>
</comment>
<dbReference type="Pfam" id="PF04434">
    <property type="entry name" value="SWIM"/>
    <property type="match status" value="1"/>
</dbReference>
<reference evidence="6 7" key="1">
    <citation type="submission" date="2019-01" db="EMBL/GenBank/DDBJ databases">
        <title>Sequencing of cultivated peanut Arachis hypogaea provides insights into genome evolution and oil improvement.</title>
        <authorList>
            <person name="Chen X."/>
        </authorList>
    </citation>
    <scope>NUCLEOTIDE SEQUENCE [LARGE SCALE GENOMIC DNA]</scope>
    <source>
        <strain evidence="7">cv. Fuhuasheng</strain>
        <tissue evidence="6">Leaves</tissue>
    </source>
</reference>
<dbReference type="SMART" id="SM00575">
    <property type="entry name" value="ZnF_PMZ"/>
    <property type="match status" value="1"/>
</dbReference>
<sequence>MDVPPFMRSLDLDAMNASEFSEYANIGVADPEDGEFRIGIEYSSRKSVVAEIQSYTVYRGVDYVVYESESQTFYAKVQGLWTTEAYQRRRAGFTFSEFATQWVETNMQRAGNIVVHRFDRRNEVFEVCEMPSEKVLVVDLARRRCDCGHFQVERIPCRHVIVCCANQQLDWQVYVDDIYKMSEIQKVYRVEFVPLGDTETWPDYPGPTMVAIPALRRSQKVVPN</sequence>
<keyword evidence="2 4" id="KW-0863">Zinc-finger</keyword>
<name>A0A445BQC7_ARAHY</name>
<keyword evidence="1" id="KW-0479">Metal-binding</keyword>
<protein>
    <recommendedName>
        <fullName evidence="5">SWIM-type domain-containing protein</fullName>
    </recommendedName>
</protein>